<name>A0A0A9HVT8_ARUDO</name>
<protein>
    <submittedName>
        <fullName evidence="1">Uncharacterized protein</fullName>
    </submittedName>
</protein>
<reference evidence="1" key="2">
    <citation type="journal article" date="2015" name="Data Brief">
        <title>Shoot transcriptome of the giant reed, Arundo donax.</title>
        <authorList>
            <person name="Barrero R.A."/>
            <person name="Guerrero F.D."/>
            <person name="Moolhuijzen P."/>
            <person name="Goolsby J.A."/>
            <person name="Tidwell J."/>
            <person name="Bellgard S.E."/>
            <person name="Bellgard M.I."/>
        </authorList>
    </citation>
    <scope>NUCLEOTIDE SEQUENCE</scope>
    <source>
        <tissue evidence="1">Shoot tissue taken approximately 20 cm above the soil surface</tissue>
    </source>
</reference>
<proteinExistence type="predicted"/>
<reference evidence="1" key="1">
    <citation type="submission" date="2014-09" db="EMBL/GenBank/DDBJ databases">
        <authorList>
            <person name="Magalhaes I.L.F."/>
            <person name="Oliveira U."/>
            <person name="Santos F.R."/>
            <person name="Vidigal T.H.D.A."/>
            <person name="Brescovit A.D."/>
            <person name="Santos A.J."/>
        </authorList>
    </citation>
    <scope>NUCLEOTIDE SEQUENCE</scope>
    <source>
        <tissue evidence="1">Shoot tissue taken approximately 20 cm above the soil surface</tissue>
    </source>
</reference>
<dbReference type="EMBL" id="GBRH01158915">
    <property type="protein sequence ID" value="JAE38981.1"/>
    <property type="molecule type" value="Transcribed_RNA"/>
</dbReference>
<evidence type="ECO:0000313" key="1">
    <source>
        <dbReference type="EMBL" id="JAE38981.1"/>
    </source>
</evidence>
<dbReference type="AlphaFoldDB" id="A0A0A9HVT8"/>
<sequence>MNVMLYHSCDFRRLCCSNDKLFCSFSFELLA</sequence>
<organism evidence="1">
    <name type="scientific">Arundo donax</name>
    <name type="common">Giant reed</name>
    <name type="synonym">Donax arundinaceus</name>
    <dbReference type="NCBI Taxonomy" id="35708"/>
    <lineage>
        <taxon>Eukaryota</taxon>
        <taxon>Viridiplantae</taxon>
        <taxon>Streptophyta</taxon>
        <taxon>Embryophyta</taxon>
        <taxon>Tracheophyta</taxon>
        <taxon>Spermatophyta</taxon>
        <taxon>Magnoliopsida</taxon>
        <taxon>Liliopsida</taxon>
        <taxon>Poales</taxon>
        <taxon>Poaceae</taxon>
        <taxon>PACMAD clade</taxon>
        <taxon>Arundinoideae</taxon>
        <taxon>Arundineae</taxon>
        <taxon>Arundo</taxon>
    </lineage>
</organism>
<accession>A0A0A9HVT8</accession>